<dbReference type="InterPro" id="IPR011692">
    <property type="entry name" value="Stress_up-reg_Nod19"/>
</dbReference>
<reference evidence="2" key="1">
    <citation type="journal article" date="2020" name="Stud. Mycol.">
        <title>101 Dothideomycetes genomes: a test case for predicting lifestyles and emergence of pathogens.</title>
        <authorList>
            <person name="Haridas S."/>
            <person name="Albert R."/>
            <person name="Binder M."/>
            <person name="Bloem J."/>
            <person name="Labutti K."/>
            <person name="Salamov A."/>
            <person name="Andreopoulos B."/>
            <person name="Baker S."/>
            <person name="Barry K."/>
            <person name="Bills G."/>
            <person name="Bluhm B."/>
            <person name="Cannon C."/>
            <person name="Castanera R."/>
            <person name="Culley D."/>
            <person name="Daum C."/>
            <person name="Ezra D."/>
            <person name="Gonzalez J."/>
            <person name="Henrissat B."/>
            <person name="Kuo A."/>
            <person name="Liang C."/>
            <person name="Lipzen A."/>
            <person name="Lutzoni F."/>
            <person name="Magnuson J."/>
            <person name="Mondo S."/>
            <person name="Nolan M."/>
            <person name="Ohm R."/>
            <person name="Pangilinan J."/>
            <person name="Park H.-J."/>
            <person name="Ramirez L."/>
            <person name="Alfaro M."/>
            <person name="Sun H."/>
            <person name="Tritt A."/>
            <person name="Yoshinaga Y."/>
            <person name="Zwiers L.-H."/>
            <person name="Turgeon B."/>
            <person name="Goodwin S."/>
            <person name="Spatafora J."/>
            <person name="Crous P."/>
            <person name="Grigoriev I."/>
        </authorList>
    </citation>
    <scope>NUCLEOTIDE SEQUENCE</scope>
    <source>
        <strain evidence="2">CBS 262.69</strain>
    </source>
</reference>
<dbReference type="GO" id="GO:0016715">
    <property type="term" value="F:oxidoreductase activity, acting on paired donors, with incorporation or reduction of molecular oxygen, reduced ascorbate as one donor, and incorporation of one atom of oxygen"/>
    <property type="evidence" value="ECO:0007669"/>
    <property type="project" value="InterPro"/>
</dbReference>
<dbReference type="OrthoDB" id="3906810at2759"/>
<accession>A0A6G1I603</accession>
<dbReference type="InterPro" id="IPR014784">
    <property type="entry name" value="Cu2_ascorb_mOase-like_C"/>
</dbReference>
<evidence type="ECO:0000313" key="3">
    <source>
        <dbReference type="Proteomes" id="UP000799640"/>
    </source>
</evidence>
<feature type="region of interest" description="Disordered" evidence="1">
    <location>
        <begin position="1"/>
        <end position="27"/>
    </location>
</feature>
<protein>
    <submittedName>
        <fullName evidence="2">Uncharacterized protein</fullName>
    </submittedName>
</protein>
<evidence type="ECO:0000313" key="2">
    <source>
        <dbReference type="EMBL" id="KAF2403692.1"/>
    </source>
</evidence>
<dbReference type="Proteomes" id="UP000799640">
    <property type="component" value="Unassembled WGS sequence"/>
</dbReference>
<name>A0A6G1I603_9PEZI</name>
<evidence type="ECO:0000256" key="1">
    <source>
        <dbReference type="SAM" id="MobiDB-lite"/>
    </source>
</evidence>
<keyword evidence="3" id="KW-1185">Reference proteome</keyword>
<dbReference type="AlphaFoldDB" id="A0A6G1I603"/>
<feature type="compositionally biased region" description="Low complexity" evidence="1">
    <location>
        <begin position="1"/>
        <end position="11"/>
    </location>
</feature>
<sequence length="331" mass="34331">MGGMAPAASKGSPPPGNGQGLAMDPNGTPFSRTLDGGVCTDCTVLAAAIDIVFANGSRADIANGVYLHHLVAQTMGNSTGKGKGSWVDACPRAGITTSAGGVQAPSALAGLLGGVDLGSVASGGAFVGGAVDAFVDWFTAPDGSVRSGYFIPAGSWGFMSGEVINYLREEQTVYVQLDIEWVKGKYGRDAIKSPLNVEGCDFTHSAFKNGGDRGKITSADFTVSRDVTVICQRAHMHDGGEAVTAFVNGKPICTSQATYGSAGAELIVNGKAWKTISKMSDCLDPVELKKGDKIRLEATYDNVAHPLRESGHEQQGNMAFMTFTVVPKDGI</sequence>
<organism evidence="2 3">
    <name type="scientific">Trichodelitschia bisporula</name>
    <dbReference type="NCBI Taxonomy" id="703511"/>
    <lineage>
        <taxon>Eukaryota</taxon>
        <taxon>Fungi</taxon>
        <taxon>Dikarya</taxon>
        <taxon>Ascomycota</taxon>
        <taxon>Pezizomycotina</taxon>
        <taxon>Dothideomycetes</taxon>
        <taxon>Dothideomycetes incertae sedis</taxon>
        <taxon>Phaeotrichales</taxon>
        <taxon>Phaeotrichaceae</taxon>
        <taxon>Trichodelitschia</taxon>
    </lineage>
</organism>
<proteinExistence type="predicted"/>
<dbReference type="Pfam" id="PF07712">
    <property type="entry name" value="SURNod19"/>
    <property type="match status" value="1"/>
</dbReference>
<dbReference type="EMBL" id="ML996689">
    <property type="protein sequence ID" value="KAF2403692.1"/>
    <property type="molecule type" value="Genomic_DNA"/>
</dbReference>
<gene>
    <name evidence="2" type="ORF">EJ06DRAFT_288207</name>
</gene>
<dbReference type="Gene3D" id="2.60.120.230">
    <property type="match status" value="1"/>
</dbReference>